<dbReference type="OrthoDB" id="1427094at2"/>
<dbReference type="RefSeq" id="WP_131607112.1">
    <property type="nucleotide sequence ID" value="NZ_SJSM01000001.1"/>
</dbReference>
<organism evidence="1 2">
    <name type="scientific">Pedobacter hiemivivus</name>
    <dbReference type="NCBI Taxonomy" id="2530454"/>
    <lineage>
        <taxon>Bacteria</taxon>
        <taxon>Pseudomonadati</taxon>
        <taxon>Bacteroidota</taxon>
        <taxon>Sphingobacteriia</taxon>
        <taxon>Sphingobacteriales</taxon>
        <taxon>Sphingobacteriaceae</taxon>
        <taxon>Pedobacter</taxon>
    </lineage>
</organism>
<evidence type="ECO:0000313" key="1">
    <source>
        <dbReference type="EMBL" id="TCC99675.1"/>
    </source>
</evidence>
<accession>A0A4R0NGU7</accession>
<sequence length="330" mass="37340">MSAIIQHSVKLCIQAINNSGDGLDAEVLDAIRSIAELPYKGAGLGIGRGGYRGYRSSYEDLLKRFIERKTINNSLGWESALLLLYDADGFSESEILSSAKSIEDDIIFNHILEHIISNLAAKNDIVTALKFIPNFRTTTIFQEENNLDNGYLILLCHYAAQGDVVRFFDYFKLAEPRKNKAEIAELKSYLVESFATKNGIADALKLCAHKNLGAKYHADVLLAFAKVGKYTELKSIFEEYPALKQPETELGLLCTAYFQAKKNKFVVDDDFESLFERALQLDRKIKYGDIKMQDAVLFDLGLAEFDNKERREKCRKAIKNNSIKKELNDY</sequence>
<dbReference type="EMBL" id="SJSM01000001">
    <property type="protein sequence ID" value="TCC99675.1"/>
    <property type="molecule type" value="Genomic_DNA"/>
</dbReference>
<dbReference type="AlphaFoldDB" id="A0A4R0NGU7"/>
<reference evidence="1 2" key="1">
    <citation type="submission" date="2019-02" db="EMBL/GenBank/DDBJ databases">
        <title>Pedobacter sp. RP-3-8 sp. nov., isolated from Arctic soil.</title>
        <authorList>
            <person name="Dahal R.H."/>
        </authorList>
    </citation>
    <scope>NUCLEOTIDE SEQUENCE [LARGE SCALE GENOMIC DNA]</scope>
    <source>
        <strain evidence="1 2">RP-3-8</strain>
    </source>
</reference>
<dbReference type="Proteomes" id="UP000291117">
    <property type="component" value="Unassembled WGS sequence"/>
</dbReference>
<keyword evidence="2" id="KW-1185">Reference proteome</keyword>
<name>A0A4R0NGU7_9SPHI</name>
<protein>
    <submittedName>
        <fullName evidence="1">Uncharacterized protein</fullName>
    </submittedName>
</protein>
<evidence type="ECO:0000313" key="2">
    <source>
        <dbReference type="Proteomes" id="UP000291117"/>
    </source>
</evidence>
<gene>
    <name evidence="1" type="ORF">EZ444_03115</name>
</gene>
<comment type="caution">
    <text evidence="1">The sequence shown here is derived from an EMBL/GenBank/DDBJ whole genome shotgun (WGS) entry which is preliminary data.</text>
</comment>
<proteinExistence type="predicted"/>